<feature type="transmembrane region" description="Helical" evidence="2">
    <location>
        <begin position="20"/>
        <end position="41"/>
    </location>
</feature>
<dbReference type="GO" id="GO:0071732">
    <property type="term" value="P:cellular response to nitric oxide"/>
    <property type="evidence" value="ECO:0007669"/>
    <property type="project" value="UniProtKB-ARBA"/>
</dbReference>
<dbReference type="PROSITE" id="PS50113">
    <property type="entry name" value="PAC"/>
    <property type="match status" value="1"/>
</dbReference>
<evidence type="ECO:0000259" key="6">
    <source>
        <dbReference type="PROSITE" id="PS50887"/>
    </source>
</evidence>
<dbReference type="Gene3D" id="3.30.70.270">
    <property type="match status" value="1"/>
</dbReference>
<dbReference type="PROSITE" id="PS50112">
    <property type="entry name" value="PAS"/>
    <property type="match status" value="1"/>
</dbReference>
<dbReference type="SMART" id="SM00267">
    <property type="entry name" value="GGDEF"/>
    <property type="match status" value="1"/>
</dbReference>
<dbReference type="NCBIfam" id="TIGR00229">
    <property type="entry name" value="sensory_box"/>
    <property type="match status" value="1"/>
</dbReference>
<dbReference type="Gene3D" id="3.30.450.20">
    <property type="entry name" value="PAS domain"/>
    <property type="match status" value="1"/>
</dbReference>
<dbReference type="OrthoDB" id="9813903at2"/>
<dbReference type="FunFam" id="3.30.70.270:FF:000001">
    <property type="entry name" value="Diguanylate cyclase domain protein"/>
    <property type="match status" value="1"/>
</dbReference>
<dbReference type="InterPro" id="IPR035919">
    <property type="entry name" value="EAL_sf"/>
</dbReference>
<dbReference type="GO" id="GO:0071111">
    <property type="term" value="F:cyclic-guanylate-specific phosphodiesterase activity"/>
    <property type="evidence" value="ECO:0007669"/>
    <property type="project" value="UniProtKB-EC"/>
</dbReference>
<evidence type="ECO:0000256" key="2">
    <source>
        <dbReference type="SAM" id="Phobius"/>
    </source>
</evidence>
<evidence type="ECO:0000256" key="1">
    <source>
        <dbReference type="ARBA" id="ARBA00051114"/>
    </source>
</evidence>
<evidence type="ECO:0000259" key="3">
    <source>
        <dbReference type="PROSITE" id="PS50112"/>
    </source>
</evidence>
<feature type="domain" description="GGDEF" evidence="6">
    <location>
        <begin position="522"/>
        <end position="655"/>
    </location>
</feature>
<name>Q1K210_DESA6</name>
<dbReference type="Pfam" id="PF00563">
    <property type="entry name" value="EAL"/>
    <property type="match status" value="1"/>
</dbReference>
<dbReference type="CDD" id="cd01949">
    <property type="entry name" value="GGDEF"/>
    <property type="match status" value="1"/>
</dbReference>
<gene>
    <name evidence="7" type="ORF">Dace_2724</name>
</gene>
<sequence length="920" mass="104275">MASPADHHDTAHHQQSNGKLILLLVFFCLTMLVCLSAAIFYDYQKKTISEAAQVNLTMLTNLKARQVGHWRHERIIHAQLLTANRDLLDSIALFIDQRTPDRANHIIQSLTPALSDSEDHAIVLTDASGLPILSVGDNINLKAHIDPEPLVTALDRHEVMFSKLFHVHSNATIHHHGHSHADVRTTHVHMNLIAPLYRHGDPAQEILGALIFIINPEHFLVPLMSSWPVPSPSAESVLVRKVDNKVLRLTPTRHAVSHEMLVSVKPPEGYETPGSRITEEKEGVFLGYDYRRVPVLASIKKVENSPWYLVAKIDKKEVMAPLFRIATIEAVTAIMFLAAASIMMMLWWRRQQALYQASYYQQQLQHQMLSQRFDNLTRFANDLVLLVDAQGQIIDANERALDTYGYPEDELKTFKLKDLCDLSQQECDLFWEQLKVEQGVRFETMQFRQDGSTFPVEINARWIDLDRGHLVQAIIRDISERKAAEDQLVHQAYHDPLTGLPNRLLISDRLKLAIAKARRHKTQAVLLLLDLDRFKNINDTLGHAVGDRILTTLAQRMQETLRDTDTVARFGGDEFLVLLEDIRELSDVVSLAQKLSDLVSQPVLIDGEEMCLTTSVGISVAPEDSIEVDQLIRFADTAMYRAKEKGRNNFQFYTPDMNAHAGRRLQLENNLRKALQRQEMVVYYQPQVEMDSGRIIGSEALLRWMHPEHGLISPNDFIPLAEETGVIEEIGAWALEQACQQTVAWQKNHPELKIAVNLSARQFRNENLVDDIEQILNKTGLAARHLEMELTESLLMEDVDVAIDLMNRLTKLGITLAIDDFGTGYSSLSHLNRFPIDKLKIDRSFVNSMSLDNNGIARTIITLGRTLGLSIIAEGVENNEQRQLLLQLGCPQAQGYYFSRPVHDNAFSEMLEKPTILPNS</sequence>
<dbReference type="Pfam" id="PF00990">
    <property type="entry name" value="GGDEF"/>
    <property type="match status" value="1"/>
</dbReference>
<keyword evidence="2" id="KW-0472">Membrane</keyword>
<keyword evidence="2" id="KW-1133">Transmembrane helix</keyword>
<dbReference type="InterPro" id="IPR001633">
    <property type="entry name" value="EAL_dom"/>
</dbReference>
<evidence type="ECO:0000259" key="5">
    <source>
        <dbReference type="PROSITE" id="PS50883"/>
    </source>
</evidence>
<keyword evidence="8" id="KW-1185">Reference proteome</keyword>
<dbReference type="InterPro" id="IPR052155">
    <property type="entry name" value="Biofilm_reg_signaling"/>
</dbReference>
<dbReference type="FunFam" id="3.20.20.450:FF:000001">
    <property type="entry name" value="Cyclic di-GMP phosphodiesterase yahA"/>
    <property type="match status" value="1"/>
</dbReference>
<protein>
    <submittedName>
        <fullName evidence="7">Diguanylate cyclase/phosphodiesterase with PAS/PAC sensor(S)</fullName>
    </submittedName>
</protein>
<dbReference type="SUPFAM" id="SSF55785">
    <property type="entry name" value="PYP-like sensor domain (PAS domain)"/>
    <property type="match status" value="1"/>
</dbReference>
<dbReference type="PANTHER" id="PTHR44757">
    <property type="entry name" value="DIGUANYLATE CYCLASE DGCP"/>
    <property type="match status" value="1"/>
</dbReference>
<reference evidence="7" key="1">
    <citation type="submission" date="2006-05" db="EMBL/GenBank/DDBJ databases">
        <title>Annotation of the draft genome assembly of Desulfuromonas acetoxidans DSM 684.</title>
        <authorList>
            <consortium name="US DOE Joint Genome Institute (JGI-ORNL)"/>
            <person name="Larimer F."/>
            <person name="Land M."/>
            <person name="Hauser L."/>
        </authorList>
    </citation>
    <scope>NUCLEOTIDE SEQUENCE [LARGE SCALE GENOMIC DNA]</scope>
    <source>
        <strain evidence="7">DSM 684</strain>
    </source>
</reference>
<dbReference type="Gene3D" id="3.20.20.450">
    <property type="entry name" value="EAL domain"/>
    <property type="match status" value="1"/>
</dbReference>
<dbReference type="SMART" id="SM00091">
    <property type="entry name" value="PAS"/>
    <property type="match status" value="1"/>
</dbReference>
<dbReference type="NCBIfam" id="TIGR00254">
    <property type="entry name" value="GGDEF"/>
    <property type="match status" value="1"/>
</dbReference>
<dbReference type="InterPro" id="IPR029787">
    <property type="entry name" value="Nucleotide_cyclase"/>
</dbReference>
<dbReference type="InterPro" id="IPR000014">
    <property type="entry name" value="PAS"/>
</dbReference>
<dbReference type="SMART" id="SM00052">
    <property type="entry name" value="EAL"/>
    <property type="match status" value="1"/>
</dbReference>
<dbReference type="InterPro" id="IPR043128">
    <property type="entry name" value="Rev_trsase/Diguanyl_cyclase"/>
</dbReference>
<dbReference type="CDD" id="cd01948">
    <property type="entry name" value="EAL"/>
    <property type="match status" value="1"/>
</dbReference>
<dbReference type="InterPro" id="IPR000160">
    <property type="entry name" value="GGDEF_dom"/>
</dbReference>
<dbReference type="SUPFAM" id="SSF141868">
    <property type="entry name" value="EAL domain-like"/>
    <property type="match status" value="1"/>
</dbReference>
<feature type="domain" description="PAC" evidence="4">
    <location>
        <begin position="440"/>
        <end position="490"/>
    </location>
</feature>
<dbReference type="Proteomes" id="UP000005695">
    <property type="component" value="Unassembled WGS sequence"/>
</dbReference>
<keyword evidence="2" id="KW-0812">Transmembrane</keyword>
<dbReference type="PROSITE" id="PS50883">
    <property type="entry name" value="EAL"/>
    <property type="match status" value="1"/>
</dbReference>
<dbReference type="EMBL" id="AAEW02000004">
    <property type="protein sequence ID" value="EAT16629.1"/>
    <property type="molecule type" value="Genomic_DNA"/>
</dbReference>
<comment type="caution">
    <text evidence="7">The sequence shown here is derived from an EMBL/GenBank/DDBJ whole genome shotgun (WGS) entry which is preliminary data.</text>
</comment>
<dbReference type="PROSITE" id="PS50887">
    <property type="entry name" value="GGDEF"/>
    <property type="match status" value="1"/>
</dbReference>
<dbReference type="SUPFAM" id="SSF55073">
    <property type="entry name" value="Nucleotide cyclase"/>
    <property type="match status" value="1"/>
</dbReference>
<dbReference type="PANTHER" id="PTHR44757:SF2">
    <property type="entry name" value="BIOFILM ARCHITECTURE MAINTENANCE PROTEIN MBAA"/>
    <property type="match status" value="1"/>
</dbReference>
<feature type="transmembrane region" description="Helical" evidence="2">
    <location>
        <begin position="322"/>
        <end position="348"/>
    </location>
</feature>
<dbReference type="CDD" id="cd00130">
    <property type="entry name" value="PAS"/>
    <property type="match status" value="1"/>
</dbReference>
<evidence type="ECO:0000313" key="7">
    <source>
        <dbReference type="EMBL" id="EAT16629.1"/>
    </source>
</evidence>
<feature type="domain" description="PAS" evidence="3">
    <location>
        <begin position="369"/>
        <end position="411"/>
    </location>
</feature>
<comment type="catalytic activity">
    <reaction evidence="1">
        <text>3',3'-c-di-GMP + H2O = 5'-phosphoguanylyl(3'-&gt;5')guanosine + H(+)</text>
        <dbReference type="Rhea" id="RHEA:24902"/>
        <dbReference type="ChEBI" id="CHEBI:15377"/>
        <dbReference type="ChEBI" id="CHEBI:15378"/>
        <dbReference type="ChEBI" id="CHEBI:58754"/>
        <dbReference type="ChEBI" id="CHEBI:58805"/>
        <dbReference type="EC" id="3.1.4.52"/>
    </reaction>
    <physiologicalReaction direction="left-to-right" evidence="1">
        <dbReference type="Rhea" id="RHEA:24903"/>
    </physiologicalReaction>
</comment>
<dbReference type="RefSeq" id="WP_005998682.1">
    <property type="nucleotide sequence ID" value="NZ_AAEW02000004.1"/>
</dbReference>
<dbReference type="InterPro" id="IPR035965">
    <property type="entry name" value="PAS-like_dom_sf"/>
</dbReference>
<feature type="domain" description="EAL" evidence="5">
    <location>
        <begin position="664"/>
        <end position="915"/>
    </location>
</feature>
<dbReference type="InterPro" id="IPR000700">
    <property type="entry name" value="PAS-assoc_C"/>
</dbReference>
<accession>Q1K210</accession>
<reference evidence="7" key="2">
    <citation type="submission" date="2006-05" db="EMBL/GenBank/DDBJ databases">
        <title>Sequencing of the draft genome and assembly of Desulfuromonas acetoxidans DSM 684.</title>
        <authorList>
            <consortium name="US DOE Joint Genome Institute (JGI-PGF)"/>
            <person name="Copeland A."/>
            <person name="Lucas S."/>
            <person name="Lapidus A."/>
            <person name="Barry K."/>
            <person name="Detter J.C."/>
            <person name="Glavina del Rio T."/>
            <person name="Hammon N."/>
            <person name="Israni S."/>
            <person name="Dalin E."/>
            <person name="Tice H."/>
            <person name="Bruce D."/>
            <person name="Pitluck S."/>
            <person name="Richardson P."/>
        </authorList>
    </citation>
    <scope>NUCLEOTIDE SEQUENCE [LARGE SCALE GENOMIC DNA]</scope>
    <source>
        <strain evidence="7">DSM 684</strain>
    </source>
</reference>
<dbReference type="AlphaFoldDB" id="Q1K210"/>
<evidence type="ECO:0000313" key="8">
    <source>
        <dbReference type="Proteomes" id="UP000005695"/>
    </source>
</evidence>
<proteinExistence type="predicted"/>
<organism evidence="7 8">
    <name type="scientific">Desulfuromonas acetoxidans (strain DSM 684 / 11070)</name>
    <dbReference type="NCBI Taxonomy" id="281689"/>
    <lineage>
        <taxon>Bacteria</taxon>
        <taxon>Pseudomonadati</taxon>
        <taxon>Thermodesulfobacteriota</taxon>
        <taxon>Desulfuromonadia</taxon>
        <taxon>Desulfuromonadales</taxon>
        <taxon>Desulfuromonadaceae</taxon>
        <taxon>Desulfuromonas</taxon>
    </lineage>
</organism>
<evidence type="ECO:0000259" key="4">
    <source>
        <dbReference type="PROSITE" id="PS50113"/>
    </source>
</evidence>
<dbReference type="Pfam" id="PF13426">
    <property type="entry name" value="PAS_9"/>
    <property type="match status" value="1"/>
</dbReference>